<name>A0A066W048_TILAU</name>
<dbReference type="RefSeq" id="XP_013243331.1">
    <property type="nucleotide sequence ID" value="XM_013387877.1"/>
</dbReference>
<dbReference type="InParanoid" id="A0A066W048"/>
<evidence type="ECO:0000313" key="1">
    <source>
        <dbReference type="EMBL" id="KDN45893.1"/>
    </source>
</evidence>
<protein>
    <submittedName>
        <fullName evidence="1">Uncharacterized protein</fullName>
    </submittedName>
</protein>
<accession>A0A066W048</accession>
<reference evidence="1 2" key="1">
    <citation type="submission" date="2014-05" db="EMBL/GenBank/DDBJ databases">
        <title>Draft genome sequence of a rare smut relative, Tilletiaria anomala UBC 951.</title>
        <authorList>
            <consortium name="DOE Joint Genome Institute"/>
            <person name="Toome M."/>
            <person name="Kuo A."/>
            <person name="Henrissat B."/>
            <person name="Lipzen A."/>
            <person name="Tritt A."/>
            <person name="Yoshinaga Y."/>
            <person name="Zane M."/>
            <person name="Barry K."/>
            <person name="Grigoriev I.V."/>
            <person name="Spatafora J.W."/>
            <person name="Aimea M.C."/>
        </authorList>
    </citation>
    <scope>NUCLEOTIDE SEQUENCE [LARGE SCALE GENOMIC DNA]</scope>
    <source>
        <strain evidence="1 2">UBC 951</strain>
    </source>
</reference>
<dbReference type="HOGENOM" id="CLU_1950298_0_0_1"/>
<dbReference type="Proteomes" id="UP000027361">
    <property type="component" value="Unassembled WGS sequence"/>
</dbReference>
<evidence type="ECO:0000313" key="2">
    <source>
        <dbReference type="Proteomes" id="UP000027361"/>
    </source>
</evidence>
<keyword evidence="2" id="KW-1185">Reference proteome</keyword>
<dbReference type="EMBL" id="JMSN01000039">
    <property type="protein sequence ID" value="KDN45893.1"/>
    <property type="molecule type" value="Genomic_DNA"/>
</dbReference>
<organism evidence="1 2">
    <name type="scientific">Tilletiaria anomala (strain ATCC 24038 / CBS 436.72 / UBC 951)</name>
    <dbReference type="NCBI Taxonomy" id="1037660"/>
    <lineage>
        <taxon>Eukaryota</taxon>
        <taxon>Fungi</taxon>
        <taxon>Dikarya</taxon>
        <taxon>Basidiomycota</taxon>
        <taxon>Ustilaginomycotina</taxon>
        <taxon>Exobasidiomycetes</taxon>
        <taxon>Georgefischeriales</taxon>
        <taxon>Tilletiariaceae</taxon>
        <taxon>Tilletiaria</taxon>
    </lineage>
</organism>
<proteinExistence type="predicted"/>
<comment type="caution">
    <text evidence="1">The sequence shown here is derived from an EMBL/GenBank/DDBJ whole genome shotgun (WGS) entry which is preliminary data.</text>
</comment>
<gene>
    <name evidence="1" type="ORF">K437DRAFT_256416</name>
</gene>
<dbReference type="AlphaFoldDB" id="A0A066W048"/>
<sequence length="129" mass="13828">MRRPKTSHHTGSQSSPVAQQQNKATFWYRSLAPPSSGLLSRITPAVTVHHITVTASQDLPAACCNSTIITVTAQSSHPSQDTSACSYTVSTDLIGSLPSSSYIYSQIIVDHHCCRVSTKPLGSKNEAFP</sequence>
<dbReference type="GeneID" id="25264412"/>